<keyword evidence="2" id="KW-1133">Transmembrane helix</keyword>
<evidence type="ECO:0000313" key="4">
    <source>
        <dbReference type="Proteomes" id="UP001595829"/>
    </source>
</evidence>
<feature type="compositionally biased region" description="Pro residues" evidence="1">
    <location>
        <begin position="121"/>
        <end position="140"/>
    </location>
</feature>
<keyword evidence="2" id="KW-0472">Membrane</keyword>
<reference evidence="4" key="1">
    <citation type="journal article" date="2019" name="Int. J. Syst. Evol. Microbiol.">
        <title>The Global Catalogue of Microorganisms (GCM) 10K type strain sequencing project: providing services to taxonomists for standard genome sequencing and annotation.</title>
        <authorList>
            <consortium name="The Broad Institute Genomics Platform"/>
            <consortium name="The Broad Institute Genome Sequencing Center for Infectious Disease"/>
            <person name="Wu L."/>
            <person name="Ma J."/>
        </authorList>
    </citation>
    <scope>NUCLEOTIDE SEQUENCE [LARGE SCALE GENOMIC DNA]</scope>
    <source>
        <strain evidence="4">CGMCC 4.1648</strain>
    </source>
</reference>
<comment type="caution">
    <text evidence="3">The sequence shown here is derived from an EMBL/GenBank/DDBJ whole genome shotgun (WGS) entry which is preliminary data.</text>
</comment>
<name>A0ABV9XNX2_9ACTN</name>
<keyword evidence="4" id="KW-1185">Reference proteome</keyword>
<proteinExistence type="predicted"/>
<feature type="compositionally biased region" description="Basic and acidic residues" evidence="1">
    <location>
        <begin position="266"/>
        <end position="276"/>
    </location>
</feature>
<gene>
    <name evidence="3" type="ORF">ACFPM3_29565</name>
</gene>
<feature type="transmembrane region" description="Helical" evidence="2">
    <location>
        <begin position="24"/>
        <end position="42"/>
    </location>
</feature>
<evidence type="ECO:0000256" key="2">
    <source>
        <dbReference type="SAM" id="Phobius"/>
    </source>
</evidence>
<dbReference type="Proteomes" id="UP001595829">
    <property type="component" value="Unassembled WGS sequence"/>
</dbReference>
<accession>A0ABV9XNX2</accession>
<organism evidence="3 4">
    <name type="scientific">Streptomyces coeruleoprunus</name>
    <dbReference type="NCBI Taxonomy" id="285563"/>
    <lineage>
        <taxon>Bacteria</taxon>
        <taxon>Bacillati</taxon>
        <taxon>Actinomycetota</taxon>
        <taxon>Actinomycetes</taxon>
        <taxon>Kitasatosporales</taxon>
        <taxon>Streptomycetaceae</taxon>
        <taxon>Streptomyces</taxon>
    </lineage>
</organism>
<evidence type="ECO:0000313" key="3">
    <source>
        <dbReference type="EMBL" id="MFC5026288.1"/>
    </source>
</evidence>
<feature type="region of interest" description="Disordered" evidence="1">
    <location>
        <begin position="115"/>
        <end position="165"/>
    </location>
</feature>
<dbReference type="RefSeq" id="WP_345689888.1">
    <property type="nucleotide sequence ID" value="NZ_BAABIT010000001.1"/>
</dbReference>
<feature type="region of interest" description="Disordered" evidence="1">
    <location>
        <begin position="187"/>
        <end position="276"/>
    </location>
</feature>
<feature type="compositionally biased region" description="Low complexity" evidence="1">
    <location>
        <begin position="187"/>
        <end position="206"/>
    </location>
</feature>
<evidence type="ECO:0000256" key="1">
    <source>
        <dbReference type="SAM" id="MobiDB-lite"/>
    </source>
</evidence>
<dbReference type="EMBL" id="JBHSJD010000024">
    <property type="protein sequence ID" value="MFC5026288.1"/>
    <property type="molecule type" value="Genomic_DNA"/>
</dbReference>
<protein>
    <submittedName>
        <fullName evidence="3">Uncharacterized protein</fullName>
    </submittedName>
</protein>
<keyword evidence="2" id="KW-0812">Transmembrane</keyword>
<sequence length="276" mass="27143">MTVAAAVAPVAALRRWRGAAGRRAWAVALFLGGLLAIGFFCGSDARAVEQRSAVTVEETGQLRPAAEDVTGTVRRVVEPDAARDTSSAATKPVTEAAEAAGTAADAVHGVTAPVTDAPAAPVRPPVLTPAVPALPAPPQSAEPYRPVSGQQPGDAPRTTDRPDTAPAVAGAATATAFGTDPSGVAAAEHTTAAQPTAAPATVSAPADFPAPARHQQPCGGAALHTAGDSGSPRGAADQPAVTDRAGTPPGTAGGTGLPATAAPTCDRPHDILEFPG</sequence>